<evidence type="ECO:0000313" key="2">
    <source>
        <dbReference type="EMBL" id="MCI36359.1"/>
    </source>
</evidence>
<organism evidence="2 3">
    <name type="scientific">Trifolium medium</name>
    <dbReference type="NCBI Taxonomy" id="97028"/>
    <lineage>
        <taxon>Eukaryota</taxon>
        <taxon>Viridiplantae</taxon>
        <taxon>Streptophyta</taxon>
        <taxon>Embryophyta</taxon>
        <taxon>Tracheophyta</taxon>
        <taxon>Spermatophyta</taxon>
        <taxon>Magnoliopsida</taxon>
        <taxon>eudicotyledons</taxon>
        <taxon>Gunneridae</taxon>
        <taxon>Pentapetalae</taxon>
        <taxon>rosids</taxon>
        <taxon>fabids</taxon>
        <taxon>Fabales</taxon>
        <taxon>Fabaceae</taxon>
        <taxon>Papilionoideae</taxon>
        <taxon>50 kb inversion clade</taxon>
        <taxon>NPAAA clade</taxon>
        <taxon>Hologalegina</taxon>
        <taxon>IRL clade</taxon>
        <taxon>Trifolieae</taxon>
        <taxon>Trifolium</taxon>
    </lineage>
</organism>
<proteinExistence type="predicted"/>
<evidence type="ECO:0000313" key="3">
    <source>
        <dbReference type="Proteomes" id="UP000265520"/>
    </source>
</evidence>
<feature type="region of interest" description="Disordered" evidence="1">
    <location>
        <begin position="1"/>
        <end position="52"/>
    </location>
</feature>
<feature type="non-terminal residue" evidence="2">
    <location>
        <position position="52"/>
    </location>
</feature>
<keyword evidence="3" id="KW-1185">Reference proteome</keyword>
<feature type="compositionally biased region" description="Basic and acidic residues" evidence="1">
    <location>
        <begin position="7"/>
        <end position="25"/>
    </location>
</feature>
<feature type="compositionally biased region" description="Basic and acidic residues" evidence="1">
    <location>
        <begin position="43"/>
        <end position="52"/>
    </location>
</feature>
<comment type="caution">
    <text evidence="2">The sequence shown here is derived from an EMBL/GenBank/DDBJ whole genome shotgun (WGS) entry which is preliminary data.</text>
</comment>
<dbReference type="EMBL" id="LXQA010233017">
    <property type="protein sequence ID" value="MCI36359.1"/>
    <property type="molecule type" value="Genomic_DNA"/>
</dbReference>
<reference evidence="2 3" key="1">
    <citation type="journal article" date="2018" name="Front. Plant Sci.">
        <title>Red Clover (Trifolium pratense) and Zigzag Clover (T. medium) - A Picture of Genomic Similarities and Differences.</title>
        <authorList>
            <person name="Dluhosova J."/>
            <person name="Istvanek J."/>
            <person name="Nedelnik J."/>
            <person name="Repkova J."/>
        </authorList>
    </citation>
    <scope>NUCLEOTIDE SEQUENCE [LARGE SCALE GENOMIC DNA]</scope>
    <source>
        <strain evidence="3">cv. 10/8</strain>
        <tissue evidence="2">Leaf</tissue>
    </source>
</reference>
<sequence>MAAVNQQKKDFGKYKQHLKVKESSKVGKQTQSSQTPRPCPECGKPHGGECMK</sequence>
<dbReference type="Proteomes" id="UP000265520">
    <property type="component" value="Unassembled WGS sequence"/>
</dbReference>
<protein>
    <submittedName>
        <fullName evidence="2">Uncharacterized protein</fullName>
    </submittedName>
</protein>
<feature type="compositionally biased region" description="Polar residues" evidence="1">
    <location>
        <begin position="26"/>
        <end position="36"/>
    </location>
</feature>
<name>A0A392RJD1_9FABA</name>
<dbReference type="AlphaFoldDB" id="A0A392RJD1"/>
<accession>A0A392RJD1</accession>
<evidence type="ECO:0000256" key="1">
    <source>
        <dbReference type="SAM" id="MobiDB-lite"/>
    </source>
</evidence>